<dbReference type="InterPro" id="IPR000515">
    <property type="entry name" value="MetI-like"/>
</dbReference>
<evidence type="ECO:0000256" key="2">
    <source>
        <dbReference type="ARBA" id="ARBA00022448"/>
    </source>
</evidence>
<accession>A0ABT9U4H3</accession>
<evidence type="ECO:0000256" key="1">
    <source>
        <dbReference type="ARBA" id="ARBA00004651"/>
    </source>
</evidence>
<evidence type="ECO:0000256" key="6">
    <source>
        <dbReference type="ARBA" id="ARBA00023136"/>
    </source>
</evidence>
<dbReference type="PROSITE" id="PS50928">
    <property type="entry name" value="ABC_TM1"/>
    <property type="match status" value="1"/>
</dbReference>
<feature type="transmembrane region" description="Helical" evidence="7">
    <location>
        <begin position="76"/>
        <end position="101"/>
    </location>
</feature>
<keyword evidence="3" id="KW-1003">Cell membrane</keyword>
<dbReference type="PANTHER" id="PTHR43227:SF3">
    <property type="entry name" value="BINDING-PROTEIN-DEPENDENT TRANSPORT SYSTEMS INNER MEMBRANE COMPONENT"/>
    <property type="match status" value="1"/>
</dbReference>
<protein>
    <submittedName>
        <fullName evidence="9">ABC-type sugar transport system permease subunit</fullName>
    </submittedName>
</protein>
<comment type="subcellular location">
    <subcellularLocation>
        <location evidence="1 7">Cell membrane</location>
        <topology evidence="1 7">Multi-pass membrane protein</topology>
    </subcellularLocation>
</comment>
<evidence type="ECO:0000256" key="4">
    <source>
        <dbReference type="ARBA" id="ARBA00022692"/>
    </source>
</evidence>
<keyword evidence="4 7" id="KW-0812">Transmembrane</keyword>
<dbReference type="CDD" id="cd06261">
    <property type="entry name" value="TM_PBP2"/>
    <property type="match status" value="1"/>
</dbReference>
<name>A0ABT9U4H3_PAEHA</name>
<feature type="transmembrane region" description="Helical" evidence="7">
    <location>
        <begin position="216"/>
        <end position="233"/>
    </location>
</feature>
<keyword evidence="6 7" id="KW-0472">Membrane</keyword>
<evidence type="ECO:0000256" key="7">
    <source>
        <dbReference type="RuleBase" id="RU363032"/>
    </source>
</evidence>
<organism evidence="9 10">
    <name type="scientific">Paenibacillus harenae</name>
    <dbReference type="NCBI Taxonomy" id="306543"/>
    <lineage>
        <taxon>Bacteria</taxon>
        <taxon>Bacillati</taxon>
        <taxon>Bacillota</taxon>
        <taxon>Bacilli</taxon>
        <taxon>Bacillales</taxon>
        <taxon>Paenibacillaceae</taxon>
        <taxon>Paenibacillus</taxon>
    </lineage>
</organism>
<evidence type="ECO:0000256" key="3">
    <source>
        <dbReference type="ARBA" id="ARBA00022475"/>
    </source>
</evidence>
<comment type="caution">
    <text evidence="9">The sequence shown here is derived from an EMBL/GenBank/DDBJ whole genome shotgun (WGS) entry which is preliminary data.</text>
</comment>
<sequence>MKFRLSMRIRHFLEGYIFISLWVIGFSAFMAVPLGRSLYYAFHELNVTSDGLKATYVGWKHFQEAFTIDVKFPSRLISTITSLFLEVPLILIFAIFIAMLLNRQFIGRGIFRGIFFLPVIVSSGAVLQRLQSDGGDSLPIFSQYNLFDVLRNVIPPEILRPLLDVLDSLTVVMWDSGVQILIFLAGLQAISVQLYEAAKCDGATPWESFWKITFPLLMPMILVNTLFSIVNSFTKRDNLVMEYIQSVFKLSKFGYASALGWIYFIIIFAIIGAVFYIFRNKMSERG</sequence>
<dbReference type="Pfam" id="PF00528">
    <property type="entry name" value="BPD_transp_1"/>
    <property type="match status" value="1"/>
</dbReference>
<feature type="transmembrane region" description="Helical" evidence="7">
    <location>
        <begin position="253"/>
        <end position="278"/>
    </location>
</feature>
<keyword evidence="2 7" id="KW-0813">Transport</keyword>
<feature type="transmembrane region" description="Helical" evidence="7">
    <location>
        <begin position="12"/>
        <end position="32"/>
    </location>
</feature>
<comment type="similarity">
    <text evidence="7">Belongs to the binding-protein-dependent transport system permease family.</text>
</comment>
<evidence type="ECO:0000259" key="8">
    <source>
        <dbReference type="PROSITE" id="PS50928"/>
    </source>
</evidence>
<evidence type="ECO:0000313" key="10">
    <source>
        <dbReference type="Proteomes" id="UP001229346"/>
    </source>
</evidence>
<keyword evidence="5 7" id="KW-1133">Transmembrane helix</keyword>
<dbReference type="EMBL" id="JAUSSU010000007">
    <property type="protein sequence ID" value="MDQ0114468.1"/>
    <property type="molecule type" value="Genomic_DNA"/>
</dbReference>
<dbReference type="RefSeq" id="WP_307205809.1">
    <property type="nucleotide sequence ID" value="NZ_JAUSSU010000007.1"/>
</dbReference>
<reference evidence="9 10" key="1">
    <citation type="submission" date="2023-07" db="EMBL/GenBank/DDBJ databases">
        <title>Sorghum-associated microbial communities from plants grown in Nebraska, USA.</title>
        <authorList>
            <person name="Schachtman D."/>
        </authorList>
    </citation>
    <scope>NUCLEOTIDE SEQUENCE [LARGE SCALE GENOMIC DNA]</scope>
    <source>
        <strain evidence="9 10">CC482</strain>
    </source>
</reference>
<feature type="domain" description="ABC transmembrane type-1" evidence="8">
    <location>
        <begin position="76"/>
        <end position="278"/>
    </location>
</feature>
<dbReference type="Gene3D" id="1.10.3720.10">
    <property type="entry name" value="MetI-like"/>
    <property type="match status" value="1"/>
</dbReference>
<gene>
    <name evidence="9" type="ORF">J2T15_003923</name>
</gene>
<feature type="transmembrane region" description="Helical" evidence="7">
    <location>
        <begin position="113"/>
        <end position="130"/>
    </location>
</feature>
<dbReference type="InterPro" id="IPR050809">
    <property type="entry name" value="UgpAE/MalFG_permease"/>
</dbReference>
<feature type="transmembrane region" description="Helical" evidence="7">
    <location>
        <begin position="176"/>
        <end position="195"/>
    </location>
</feature>
<evidence type="ECO:0000256" key="5">
    <source>
        <dbReference type="ARBA" id="ARBA00022989"/>
    </source>
</evidence>
<dbReference type="SUPFAM" id="SSF161098">
    <property type="entry name" value="MetI-like"/>
    <property type="match status" value="1"/>
</dbReference>
<dbReference type="Proteomes" id="UP001229346">
    <property type="component" value="Unassembled WGS sequence"/>
</dbReference>
<keyword evidence="9" id="KW-0762">Sugar transport</keyword>
<proteinExistence type="inferred from homology"/>
<evidence type="ECO:0000313" key="9">
    <source>
        <dbReference type="EMBL" id="MDQ0114468.1"/>
    </source>
</evidence>
<keyword evidence="10" id="KW-1185">Reference proteome</keyword>
<dbReference type="InterPro" id="IPR035906">
    <property type="entry name" value="MetI-like_sf"/>
</dbReference>
<dbReference type="PANTHER" id="PTHR43227">
    <property type="entry name" value="BLL4140 PROTEIN"/>
    <property type="match status" value="1"/>
</dbReference>